<accession>X0PGV0</accession>
<evidence type="ECO:0000256" key="6">
    <source>
        <dbReference type="ARBA" id="ARBA00047188"/>
    </source>
</evidence>
<dbReference type="GO" id="GO:0003677">
    <property type="term" value="F:DNA binding"/>
    <property type="evidence" value="ECO:0007669"/>
    <property type="project" value="UniProtKB-KW"/>
</dbReference>
<feature type="domain" description="HTH marR-type" evidence="8">
    <location>
        <begin position="9"/>
        <end position="146"/>
    </location>
</feature>
<dbReference type="PROSITE" id="PS50995">
    <property type="entry name" value="HTH_MARR_2"/>
    <property type="match status" value="1"/>
</dbReference>
<dbReference type="PANTHER" id="PTHR42756:SF1">
    <property type="entry name" value="TRANSCRIPTIONAL REPRESSOR OF EMRAB OPERON"/>
    <property type="match status" value="1"/>
</dbReference>
<gene>
    <name evidence="9" type="ORF">FC83_GL002150</name>
</gene>
<evidence type="ECO:0000256" key="4">
    <source>
        <dbReference type="ARBA" id="ARBA00023163"/>
    </source>
</evidence>
<evidence type="ECO:0000256" key="1">
    <source>
        <dbReference type="ARBA" id="ARBA00004496"/>
    </source>
</evidence>
<name>X0PGV0_9LACO</name>
<dbReference type="InterPro" id="IPR036388">
    <property type="entry name" value="WH-like_DNA-bd_sf"/>
</dbReference>
<dbReference type="InterPro" id="IPR036390">
    <property type="entry name" value="WH_DNA-bd_sf"/>
</dbReference>
<dbReference type="PATRIC" id="fig|1423734.3.peg.2171"/>
<comment type="similarity">
    <text evidence="5">Belongs to the SarZ family.</text>
</comment>
<evidence type="ECO:0000313" key="9">
    <source>
        <dbReference type="EMBL" id="KRM34664.1"/>
    </source>
</evidence>
<dbReference type="Proteomes" id="UP000051236">
    <property type="component" value="Unassembled WGS sequence"/>
</dbReference>
<reference evidence="9 10" key="1">
    <citation type="journal article" date="2015" name="Genome Announc.">
        <title>Expanding the biotechnology potential of lactobacilli through comparative genomics of 213 strains and associated genera.</title>
        <authorList>
            <person name="Sun Z."/>
            <person name="Harris H.M."/>
            <person name="McCann A."/>
            <person name="Guo C."/>
            <person name="Argimon S."/>
            <person name="Zhang W."/>
            <person name="Yang X."/>
            <person name="Jeffery I.B."/>
            <person name="Cooney J.C."/>
            <person name="Kagawa T.F."/>
            <person name="Liu W."/>
            <person name="Song Y."/>
            <person name="Salvetti E."/>
            <person name="Wrobel A."/>
            <person name="Rasinkangas P."/>
            <person name="Parkhill J."/>
            <person name="Rea M.C."/>
            <person name="O'Sullivan O."/>
            <person name="Ritari J."/>
            <person name="Douillard F.P."/>
            <person name="Paul Ross R."/>
            <person name="Yang R."/>
            <person name="Briner A.E."/>
            <person name="Felis G.E."/>
            <person name="de Vos W.M."/>
            <person name="Barrangou R."/>
            <person name="Klaenhammer T.R."/>
            <person name="Caufield P.W."/>
            <person name="Cui Y."/>
            <person name="Zhang H."/>
            <person name="O'Toole P.W."/>
        </authorList>
    </citation>
    <scope>NUCLEOTIDE SEQUENCE [LARGE SCALE GENOMIC DNA]</scope>
    <source>
        <strain evidence="9 10">DSM 18527</strain>
    </source>
</reference>
<dbReference type="PANTHER" id="PTHR42756">
    <property type="entry name" value="TRANSCRIPTIONAL REGULATOR, MARR"/>
    <property type="match status" value="1"/>
</dbReference>
<organism evidence="9 10">
    <name type="scientific">Agrilactobacillus composti DSM 18527 = JCM 14202</name>
    <dbReference type="NCBI Taxonomy" id="1423734"/>
    <lineage>
        <taxon>Bacteria</taxon>
        <taxon>Bacillati</taxon>
        <taxon>Bacillota</taxon>
        <taxon>Bacilli</taxon>
        <taxon>Lactobacillales</taxon>
        <taxon>Lactobacillaceae</taxon>
        <taxon>Agrilactobacillus</taxon>
    </lineage>
</organism>
<dbReference type="EMBL" id="AZGA01000024">
    <property type="protein sequence ID" value="KRM34664.1"/>
    <property type="molecule type" value="Genomic_DNA"/>
</dbReference>
<comment type="caution">
    <text evidence="9">The sequence shown here is derived from an EMBL/GenBank/DDBJ whole genome shotgun (WGS) entry which is preliminary data.</text>
</comment>
<dbReference type="InterPro" id="IPR055166">
    <property type="entry name" value="Transc_reg_Sar_Rot_HTH"/>
</dbReference>
<keyword evidence="2" id="KW-0805">Transcription regulation</keyword>
<dbReference type="GO" id="GO:0003700">
    <property type="term" value="F:DNA-binding transcription factor activity"/>
    <property type="evidence" value="ECO:0007669"/>
    <property type="project" value="InterPro"/>
</dbReference>
<evidence type="ECO:0000256" key="2">
    <source>
        <dbReference type="ARBA" id="ARBA00023015"/>
    </source>
</evidence>
<evidence type="ECO:0000313" key="10">
    <source>
        <dbReference type="Proteomes" id="UP000051236"/>
    </source>
</evidence>
<keyword evidence="4" id="KW-0804">Transcription</keyword>
<comment type="subcellular location">
    <subcellularLocation>
        <location evidence="1">Cytoplasm</location>
    </subcellularLocation>
</comment>
<evidence type="ECO:0000256" key="7">
    <source>
        <dbReference type="ARBA" id="ARBA00047207"/>
    </source>
</evidence>
<protein>
    <recommendedName>
        <fullName evidence="6">HTH-type transcriptional regulator SarZ</fullName>
    </recommendedName>
    <alternativeName>
        <fullName evidence="7">Staphylococcal accessory regulator Z</fullName>
    </alternativeName>
</protein>
<dbReference type="eggNOG" id="COG1846">
    <property type="taxonomic scope" value="Bacteria"/>
</dbReference>
<evidence type="ECO:0000259" key="8">
    <source>
        <dbReference type="PROSITE" id="PS50995"/>
    </source>
</evidence>
<dbReference type="InterPro" id="IPR000835">
    <property type="entry name" value="HTH_MarR-typ"/>
</dbReference>
<sequence>MIPEEMKLANQLCFSVYNANRLFIQFYQKALKPFDLTYTQYIVLLALWEQDHQNLHDLGAKLDFGSNTLTPLLRRLETAGWLVRLQPAADRRQLVVELTDKGKASQGPIFEAIKACVGQDQLDVSQYKEALKINDALIADLKTAVG</sequence>
<dbReference type="SMART" id="SM00347">
    <property type="entry name" value="HTH_MARR"/>
    <property type="match status" value="1"/>
</dbReference>
<dbReference type="Pfam" id="PF22381">
    <property type="entry name" value="Staph_reg_Sar_Rot"/>
    <property type="match status" value="1"/>
</dbReference>
<evidence type="ECO:0000256" key="3">
    <source>
        <dbReference type="ARBA" id="ARBA00023125"/>
    </source>
</evidence>
<dbReference type="Gene3D" id="1.10.10.10">
    <property type="entry name" value="Winged helix-like DNA-binding domain superfamily/Winged helix DNA-binding domain"/>
    <property type="match status" value="1"/>
</dbReference>
<evidence type="ECO:0000256" key="5">
    <source>
        <dbReference type="ARBA" id="ARBA00046337"/>
    </source>
</evidence>
<keyword evidence="3" id="KW-0238">DNA-binding</keyword>
<dbReference type="SUPFAM" id="SSF46785">
    <property type="entry name" value="Winged helix' DNA-binding domain"/>
    <property type="match status" value="1"/>
</dbReference>
<proteinExistence type="inferred from homology"/>
<dbReference type="GO" id="GO:0005737">
    <property type="term" value="C:cytoplasm"/>
    <property type="evidence" value="ECO:0007669"/>
    <property type="project" value="UniProtKB-SubCell"/>
</dbReference>
<keyword evidence="10" id="KW-1185">Reference proteome</keyword>
<dbReference type="STRING" id="1423734.FC83_GL002150"/>
<dbReference type="AlphaFoldDB" id="X0PGV0"/>